<dbReference type="GO" id="GO:0045892">
    <property type="term" value="P:negative regulation of DNA-templated transcription"/>
    <property type="evidence" value="ECO:0007669"/>
    <property type="project" value="TreeGrafter"/>
</dbReference>
<keyword evidence="2" id="KW-0238">DNA-binding</keyword>
<dbReference type="SUPFAM" id="SSF55781">
    <property type="entry name" value="GAF domain-like"/>
    <property type="match status" value="1"/>
</dbReference>
<dbReference type="Pfam" id="PF09339">
    <property type="entry name" value="HTH_IclR"/>
    <property type="match status" value="1"/>
</dbReference>
<evidence type="ECO:0000259" key="5">
    <source>
        <dbReference type="PROSITE" id="PS51078"/>
    </source>
</evidence>
<dbReference type="InterPro" id="IPR005471">
    <property type="entry name" value="Tscrpt_reg_IclR_N"/>
</dbReference>
<dbReference type="InterPro" id="IPR029016">
    <property type="entry name" value="GAF-like_dom_sf"/>
</dbReference>
<feature type="domain" description="HTH iclR-type" evidence="4">
    <location>
        <begin position="69"/>
        <end position="129"/>
    </location>
</feature>
<dbReference type="AlphaFoldDB" id="A0A261S4U0"/>
<reference evidence="7" key="1">
    <citation type="submission" date="2017-05" db="EMBL/GenBank/DDBJ databases">
        <title>Complete and WGS of Bordetella genogroups.</title>
        <authorList>
            <person name="Spilker T."/>
            <person name="Lipuma J."/>
        </authorList>
    </citation>
    <scope>NUCLEOTIDE SEQUENCE [LARGE SCALE GENOMIC DNA]</scope>
    <source>
        <strain evidence="7">AU16122</strain>
    </source>
</reference>
<dbReference type="Gene3D" id="3.30.450.40">
    <property type="match status" value="1"/>
</dbReference>
<dbReference type="EMBL" id="NEVM01000005">
    <property type="protein sequence ID" value="OZI31800.1"/>
    <property type="molecule type" value="Genomic_DNA"/>
</dbReference>
<dbReference type="InterPro" id="IPR050707">
    <property type="entry name" value="HTH_MetabolicPath_Reg"/>
</dbReference>
<evidence type="ECO:0000256" key="2">
    <source>
        <dbReference type="ARBA" id="ARBA00023125"/>
    </source>
</evidence>
<evidence type="ECO:0000313" key="6">
    <source>
        <dbReference type="EMBL" id="OZI31800.1"/>
    </source>
</evidence>
<dbReference type="PROSITE" id="PS51077">
    <property type="entry name" value="HTH_ICLR"/>
    <property type="match status" value="1"/>
</dbReference>
<dbReference type="InterPro" id="IPR036388">
    <property type="entry name" value="WH-like_DNA-bd_sf"/>
</dbReference>
<accession>A0A261S4U0</accession>
<protein>
    <recommendedName>
        <fullName evidence="8">IclR family transcriptional regulator</fullName>
    </recommendedName>
</protein>
<name>A0A261S4U0_9BORD</name>
<feature type="domain" description="IclR-ED" evidence="5">
    <location>
        <begin position="130"/>
        <end position="314"/>
    </location>
</feature>
<dbReference type="OrthoDB" id="8858707at2"/>
<comment type="caution">
    <text evidence="6">The sequence shown here is derived from an EMBL/GenBank/DDBJ whole genome shotgun (WGS) entry which is preliminary data.</text>
</comment>
<evidence type="ECO:0000313" key="7">
    <source>
        <dbReference type="Proteomes" id="UP000216020"/>
    </source>
</evidence>
<dbReference type="InterPro" id="IPR014757">
    <property type="entry name" value="Tscrpt_reg_IclR_C"/>
</dbReference>
<keyword evidence="7" id="KW-1185">Reference proteome</keyword>
<dbReference type="SMART" id="SM00346">
    <property type="entry name" value="HTH_ICLR"/>
    <property type="match status" value="1"/>
</dbReference>
<evidence type="ECO:0000256" key="1">
    <source>
        <dbReference type="ARBA" id="ARBA00023015"/>
    </source>
</evidence>
<gene>
    <name evidence="6" type="ORF">CAL29_28455</name>
</gene>
<keyword evidence="1" id="KW-0805">Transcription regulation</keyword>
<dbReference type="Gene3D" id="1.10.10.10">
    <property type="entry name" value="Winged helix-like DNA-binding domain superfamily/Winged helix DNA-binding domain"/>
    <property type="match status" value="1"/>
</dbReference>
<dbReference type="GO" id="GO:0003700">
    <property type="term" value="F:DNA-binding transcription factor activity"/>
    <property type="evidence" value="ECO:0007669"/>
    <property type="project" value="TreeGrafter"/>
</dbReference>
<dbReference type="InterPro" id="IPR036390">
    <property type="entry name" value="WH_DNA-bd_sf"/>
</dbReference>
<organism evidence="6 7">
    <name type="scientific">Bordetella genomosp. 10</name>
    <dbReference type="NCBI Taxonomy" id="1416804"/>
    <lineage>
        <taxon>Bacteria</taxon>
        <taxon>Pseudomonadati</taxon>
        <taxon>Pseudomonadota</taxon>
        <taxon>Betaproteobacteria</taxon>
        <taxon>Burkholderiales</taxon>
        <taxon>Alcaligenaceae</taxon>
        <taxon>Bordetella</taxon>
    </lineage>
</organism>
<dbReference type="Pfam" id="PF01614">
    <property type="entry name" value="IclR_C"/>
    <property type="match status" value="1"/>
</dbReference>
<evidence type="ECO:0008006" key="8">
    <source>
        <dbReference type="Google" id="ProtNLM"/>
    </source>
</evidence>
<dbReference type="PANTHER" id="PTHR30136">
    <property type="entry name" value="HELIX-TURN-HELIX TRANSCRIPTIONAL REGULATOR, ICLR FAMILY"/>
    <property type="match status" value="1"/>
</dbReference>
<evidence type="ECO:0000256" key="3">
    <source>
        <dbReference type="ARBA" id="ARBA00023163"/>
    </source>
</evidence>
<dbReference type="PANTHER" id="PTHR30136:SF35">
    <property type="entry name" value="HTH-TYPE TRANSCRIPTIONAL REGULATOR RV1719"/>
    <property type="match status" value="1"/>
</dbReference>
<dbReference type="PROSITE" id="PS51078">
    <property type="entry name" value="ICLR_ED"/>
    <property type="match status" value="1"/>
</dbReference>
<keyword evidence="3" id="KW-0804">Transcription</keyword>
<dbReference type="SUPFAM" id="SSF46785">
    <property type="entry name" value="Winged helix' DNA-binding domain"/>
    <property type="match status" value="1"/>
</dbReference>
<dbReference type="GO" id="GO:0003677">
    <property type="term" value="F:DNA binding"/>
    <property type="evidence" value="ECO:0007669"/>
    <property type="project" value="UniProtKB-KW"/>
</dbReference>
<dbReference type="Proteomes" id="UP000216020">
    <property type="component" value="Unassembled WGS sequence"/>
</dbReference>
<sequence>MWWKPPPSSICPNWAARPTSRPPARPCIRSAATTRKAPSPNSRHGSRLFPGLVRGVHASTFIPMSTNDVKSARRVLEILQFFAATQAPATLTQVSVALNIPKSSCLALFDTLEADGYAHQVAGRYCLTRRWLNEARAVAEHDQLIERIRPTLEALRNELDETLILAQRSGERVIYLDVAEPDRTVRFTAKAGQLKPLHASASGRALLGALLLDEREALVSRLKLERYTARTLQTPRKLLALVASEARQGWHVNLGEHQADTLSVAAPLVLYDTTLAIVVGAPLDRAGPKADAIGQALLAACKRLARQFEHLPPAPLSR</sequence>
<evidence type="ECO:0000259" key="4">
    <source>
        <dbReference type="PROSITE" id="PS51077"/>
    </source>
</evidence>
<proteinExistence type="predicted"/>